<dbReference type="Pfam" id="PF02195">
    <property type="entry name" value="ParB_N"/>
    <property type="match status" value="1"/>
</dbReference>
<dbReference type="CDD" id="cd16408">
    <property type="entry name" value="ParB_N_like"/>
    <property type="match status" value="1"/>
</dbReference>
<dbReference type="GO" id="GO:0005694">
    <property type="term" value="C:chromosome"/>
    <property type="evidence" value="ECO:0007669"/>
    <property type="project" value="TreeGrafter"/>
</dbReference>
<reference evidence="2 3" key="1">
    <citation type="submission" date="2015-09" db="EMBL/GenBank/DDBJ databases">
        <authorList>
            <consortium name="Pathogen Informatics"/>
        </authorList>
    </citation>
    <scope>NUCLEOTIDE SEQUENCE [LARGE SCALE GENOMIC DNA]</scope>
    <source>
        <strain evidence="2 3">2789STDY5608854</strain>
    </source>
</reference>
<dbReference type="PANTHER" id="PTHR33375">
    <property type="entry name" value="CHROMOSOME-PARTITIONING PROTEIN PARB-RELATED"/>
    <property type="match status" value="1"/>
</dbReference>
<dbReference type="InterPro" id="IPR003115">
    <property type="entry name" value="ParB_N"/>
</dbReference>
<dbReference type="SUPFAM" id="SSF110849">
    <property type="entry name" value="ParB/Sulfiredoxin"/>
    <property type="match status" value="1"/>
</dbReference>
<evidence type="ECO:0000313" key="3">
    <source>
        <dbReference type="Proteomes" id="UP000095746"/>
    </source>
</evidence>
<dbReference type="EMBL" id="CYZT01000002">
    <property type="protein sequence ID" value="CUN54795.1"/>
    <property type="molecule type" value="Genomic_DNA"/>
</dbReference>
<dbReference type="SMART" id="SM00470">
    <property type="entry name" value="ParB"/>
    <property type="match status" value="1"/>
</dbReference>
<dbReference type="PANTHER" id="PTHR33375:SF1">
    <property type="entry name" value="CHROMOSOME-PARTITIONING PROTEIN PARB-RELATED"/>
    <property type="match status" value="1"/>
</dbReference>
<name>A0A173XVZ5_FLAPL</name>
<dbReference type="GO" id="GO:0007059">
    <property type="term" value="P:chromosome segregation"/>
    <property type="evidence" value="ECO:0007669"/>
    <property type="project" value="TreeGrafter"/>
</dbReference>
<accession>A0A173XVZ5</accession>
<evidence type="ECO:0000313" key="2">
    <source>
        <dbReference type="EMBL" id="CUN54795.1"/>
    </source>
</evidence>
<dbReference type="InterPro" id="IPR036086">
    <property type="entry name" value="ParB/Sulfiredoxin_sf"/>
</dbReference>
<feature type="domain" description="ParB-like N-terminal" evidence="1">
    <location>
        <begin position="40"/>
        <end position="133"/>
    </location>
</feature>
<dbReference type="Gene3D" id="3.90.1530.30">
    <property type="match status" value="1"/>
</dbReference>
<gene>
    <name evidence="2" type="primary">noc_1</name>
    <name evidence="2" type="ORF">ERS852411_00073</name>
</gene>
<dbReference type="AlphaFoldDB" id="A0A173XVZ5"/>
<dbReference type="Proteomes" id="UP000095746">
    <property type="component" value="Unassembled WGS sequence"/>
</dbReference>
<protein>
    <submittedName>
        <fullName evidence="2">Nucleoid occlusion protein</fullName>
    </submittedName>
</protein>
<proteinExistence type="predicted"/>
<dbReference type="InterPro" id="IPR050336">
    <property type="entry name" value="Chromosome_partition/occlusion"/>
</dbReference>
<dbReference type="Gene3D" id="1.10.10.2830">
    <property type="match status" value="1"/>
</dbReference>
<evidence type="ECO:0000259" key="1">
    <source>
        <dbReference type="SMART" id="SM00470"/>
    </source>
</evidence>
<sequence>MPKINPRIKSIDDLLGLDAAEERPIEPTPSVSLPTKNTIITLPPQAIRAFRGHPFRLYEGDRLNDLVESIAEHGVLNPAIIRKIERDKDGFEYEMLAGHNRQNAAAIANRELPCIVKENLSDEDAWIYVIETNVLQRSFSEMLPSEKAAVLALRYSKMICQGRRNDIVEELKRLENPDEIRETGTCGIECHKSKSRDVVGAEYDLKGRAVANYLRINELITPLKRRIDDAEFPIVVAVQLSYLTEQEQQMVDDVLSGSEYKVNEGKVVLLREYTGKLTPERTEQILSGEFNRKPKKSTATAFKVKPAIYKKYFTASISQKEFDSIVDEALALYFAQKGQESEQEAG</sequence>
<organism evidence="2 3">
    <name type="scientific">Flavonifractor plautii</name>
    <name type="common">Fusobacterium plautii</name>
    <dbReference type="NCBI Taxonomy" id="292800"/>
    <lineage>
        <taxon>Bacteria</taxon>
        <taxon>Bacillati</taxon>
        <taxon>Bacillota</taxon>
        <taxon>Clostridia</taxon>
        <taxon>Eubacteriales</taxon>
        <taxon>Oscillospiraceae</taxon>
        <taxon>Flavonifractor</taxon>
    </lineage>
</organism>